<evidence type="ECO:0000313" key="3">
    <source>
        <dbReference type="Proteomes" id="UP000823388"/>
    </source>
</evidence>
<dbReference type="AlphaFoldDB" id="A0A8T0NSA9"/>
<keyword evidence="3" id="KW-1185">Reference proteome</keyword>
<sequence>MRTCGSGEGGDSGGSCCSYTKPLSITWYVSNSKILEGGITAVSQSEFWKAELSNDMGIAAIISSMTLGVTTIISSINRWADGATR</sequence>
<dbReference type="Proteomes" id="UP000823388">
    <property type="component" value="Chromosome 9K"/>
</dbReference>
<proteinExistence type="predicted"/>
<keyword evidence="1" id="KW-0812">Transmembrane</keyword>
<evidence type="ECO:0000256" key="1">
    <source>
        <dbReference type="SAM" id="Phobius"/>
    </source>
</evidence>
<dbReference type="EMBL" id="CM029053">
    <property type="protein sequence ID" value="KAG2552173.1"/>
    <property type="molecule type" value="Genomic_DNA"/>
</dbReference>
<reference evidence="2" key="1">
    <citation type="submission" date="2020-05" db="EMBL/GenBank/DDBJ databases">
        <title>WGS assembly of Panicum virgatum.</title>
        <authorList>
            <person name="Lovell J.T."/>
            <person name="Jenkins J."/>
            <person name="Shu S."/>
            <person name="Juenger T.E."/>
            <person name="Schmutz J."/>
        </authorList>
    </citation>
    <scope>NUCLEOTIDE SEQUENCE</scope>
    <source>
        <strain evidence="2">AP13</strain>
    </source>
</reference>
<keyword evidence="1" id="KW-0472">Membrane</keyword>
<keyword evidence="1" id="KW-1133">Transmembrane helix</keyword>
<name>A0A8T0NSA9_PANVG</name>
<feature type="transmembrane region" description="Helical" evidence="1">
    <location>
        <begin position="56"/>
        <end position="76"/>
    </location>
</feature>
<protein>
    <submittedName>
        <fullName evidence="2">Uncharacterized protein</fullName>
    </submittedName>
</protein>
<evidence type="ECO:0000313" key="2">
    <source>
        <dbReference type="EMBL" id="KAG2552173.1"/>
    </source>
</evidence>
<comment type="caution">
    <text evidence="2">The sequence shown here is derived from an EMBL/GenBank/DDBJ whole genome shotgun (WGS) entry which is preliminary data.</text>
</comment>
<accession>A0A8T0NSA9</accession>
<gene>
    <name evidence="2" type="ORF">PVAP13_9KG430400</name>
</gene>
<organism evidence="2 3">
    <name type="scientific">Panicum virgatum</name>
    <name type="common">Blackwell switchgrass</name>
    <dbReference type="NCBI Taxonomy" id="38727"/>
    <lineage>
        <taxon>Eukaryota</taxon>
        <taxon>Viridiplantae</taxon>
        <taxon>Streptophyta</taxon>
        <taxon>Embryophyta</taxon>
        <taxon>Tracheophyta</taxon>
        <taxon>Spermatophyta</taxon>
        <taxon>Magnoliopsida</taxon>
        <taxon>Liliopsida</taxon>
        <taxon>Poales</taxon>
        <taxon>Poaceae</taxon>
        <taxon>PACMAD clade</taxon>
        <taxon>Panicoideae</taxon>
        <taxon>Panicodae</taxon>
        <taxon>Paniceae</taxon>
        <taxon>Panicinae</taxon>
        <taxon>Panicum</taxon>
        <taxon>Panicum sect. Hiantes</taxon>
    </lineage>
</organism>